<keyword evidence="11" id="KW-0234">DNA repair</keyword>
<organism evidence="15 16">
    <name type="scientific">Jutongia hominis</name>
    <dbReference type="NCBI Taxonomy" id="2763664"/>
    <lineage>
        <taxon>Bacteria</taxon>
        <taxon>Bacillati</taxon>
        <taxon>Bacillota</taxon>
        <taxon>Clostridia</taxon>
        <taxon>Lachnospirales</taxon>
        <taxon>Lachnospiraceae</taxon>
        <taxon>Jutongia</taxon>
    </lineage>
</organism>
<keyword evidence="3" id="KW-0547">Nucleotide-binding</keyword>
<evidence type="ECO:0000256" key="2">
    <source>
        <dbReference type="ARBA" id="ARBA00022723"/>
    </source>
</evidence>
<evidence type="ECO:0000256" key="9">
    <source>
        <dbReference type="ARBA" id="ARBA00023014"/>
    </source>
</evidence>
<keyword evidence="7" id="KW-0067">ATP-binding</keyword>
<dbReference type="SMART" id="SM00491">
    <property type="entry name" value="HELICc2"/>
    <property type="match status" value="1"/>
</dbReference>
<dbReference type="GO" id="GO:0004386">
    <property type="term" value="F:helicase activity"/>
    <property type="evidence" value="ECO:0007669"/>
    <property type="project" value="UniProtKB-KW"/>
</dbReference>
<keyword evidence="5" id="KW-0378">Hydrolase</keyword>
<evidence type="ECO:0000256" key="7">
    <source>
        <dbReference type="ARBA" id="ARBA00022840"/>
    </source>
</evidence>
<evidence type="ECO:0000313" key="16">
    <source>
        <dbReference type="Proteomes" id="UP000637513"/>
    </source>
</evidence>
<dbReference type="InterPro" id="IPR042493">
    <property type="entry name" value="XPD_DNA_FeS"/>
</dbReference>
<dbReference type="EMBL" id="JACRSW010000009">
    <property type="protein sequence ID" value="MBC8556643.1"/>
    <property type="molecule type" value="Genomic_DNA"/>
</dbReference>
<dbReference type="Pfam" id="PF06733">
    <property type="entry name" value="DEAD_2"/>
    <property type="match status" value="1"/>
</dbReference>
<dbReference type="Gene3D" id="1.10.275.40">
    <property type="match status" value="1"/>
</dbReference>
<protein>
    <submittedName>
        <fullName evidence="15">ATP-dependent DNA helicase</fullName>
    </submittedName>
</protein>
<evidence type="ECO:0000313" key="15">
    <source>
        <dbReference type="EMBL" id="MBC8556643.1"/>
    </source>
</evidence>
<evidence type="ECO:0000259" key="14">
    <source>
        <dbReference type="PROSITE" id="PS51193"/>
    </source>
</evidence>
<comment type="similarity">
    <text evidence="13">Belongs to the helicase family. DinG subfamily.</text>
</comment>
<evidence type="ECO:0000256" key="1">
    <source>
        <dbReference type="ARBA" id="ARBA00022485"/>
    </source>
</evidence>
<keyword evidence="4" id="KW-0227">DNA damage</keyword>
<gene>
    <name evidence="15" type="ORF">H8700_02810</name>
</gene>
<evidence type="ECO:0000256" key="12">
    <source>
        <dbReference type="ARBA" id="ARBA00023235"/>
    </source>
</evidence>
<reference evidence="15 16" key="1">
    <citation type="submission" date="2020-08" db="EMBL/GenBank/DDBJ databases">
        <title>Genome public.</title>
        <authorList>
            <person name="Liu C."/>
            <person name="Sun Q."/>
        </authorList>
    </citation>
    <scope>NUCLEOTIDE SEQUENCE [LARGE SCALE GENOMIC DNA]</scope>
    <source>
        <strain evidence="15 16">BX3</strain>
    </source>
</reference>
<keyword evidence="2" id="KW-0479">Metal-binding</keyword>
<name>A0ABR7MTV3_9FIRM</name>
<accession>A0ABR7MTV3</accession>
<evidence type="ECO:0000256" key="13">
    <source>
        <dbReference type="ARBA" id="ARBA00038058"/>
    </source>
</evidence>
<keyword evidence="16" id="KW-1185">Reference proteome</keyword>
<feature type="domain" description="Helicase ATP-binding" evidence="14">
    <location>
        <begin position="185"/>
        <end position="468"/>
    </location>
</feature>
<dbReference type="InterPro" id="IPR006554">
    <property type="entry name" value="Helicase-like_DEXD_c2"/>
</dbReference>
<dbReference type="Gene3D" id="3.40.50.300">
    <property type="entry name" value="P-loop containing nucleotide triphosphate hydrolases"/>
    <property type="match status" value="2"/>
</dbReference>
<evidence type="ECO:0000256" key="11">
    <source>
        <dbReference type="ARBA" id="ARBA00023204"/>
    </source>
</evidence>
<dbReference type="InterPro" id="IPR010614">
    <property type="entry name" value="RAD3-like_helicase_DEAD"/>
</dbReference>
<dbReference type="InterPro" id="IPR045028">
    <property type="entry name" value="DinG/Rad3-like"/>
</dbReference>
<keyword evidence="1" id="KW-0004">4Fe-4S</keyword>
<dbReference type="Gene3D" id="3.90.320.10">
    <property type="match status" value="1"/>
</dbReference>
<evidence type="ECO:0000256" key="4">
    <source>
        <dbReference type="ARBA" id="ARBA00022763"/>
    </source>
</evidence>
<dbReference type="Pfam" id="PF13307">
    <property type="entry name" value="Helicase_C_2"/>
    <property type="match status" value="1"/>
</dbReference>
<dbReference type="InterPro" id="IPR027417">
    <property type="entry name" value="P-loop_NTPase"/>
</dbReference>
<keyword evidence="8" id="KW-0408">Iron</keyword>
<dbReference type="InterPro" id="IPR011604">
    <property type="entry name" value="PDDEXK-like_dom_sf"/>
</dbReference>
<sequence length="799" mass="92209">MYEIKISVRNLVEFIMRSGDLSVSSTGLKDANAMQEGTRIHKKLQRKAGAGYHAEVALSHTSEVTYDGLTFQITVEGRADGIYSDELGWNIDEIKGIYRDIHTLSEAIPVHRAQALCYGLIYALQNTLDGIGIRITYCHIPTEEVRYFHEFISFAELQNWYDTLLASYAKWASWQIRWQEERNNNIKSLEFPFSYRDGQNTLVKGVYQSILRKKRLYIEAPTGVGKTISTIFPAVKSLGENVSEKIFYLTAKTITRTVAEDTLFLLQEKKVPLKSVTLTAKEKICFLEKPACNPAQCDYAKGHFDRVNDAVFDLLTHETIMTRETILEYAKKHMVCPFEMALDTATWCDFIIGDYNYAFDPTASLKRFFSVDKENNFVFLIDEAHNLVSRARDMYSASLTKEDFLAMKKLVKVRSRRVANALDGCNRALLELKRSCDELEKFDFLETESLVLKLMRLSTIMEEFFQEQEHPHPSFPTTPLPPSDKEQLLNFYFEIRSFQNIYELVDEHYIIYGDYTSDGHFVLHLQCMDPSANLDLYLKKGRCSVFFSATFLPIHYYREQLAGREDDYAIYAPSPFSPDKRLLMIGKDVSTKYNLRTLAMYQKIATYVRNFISAKKGNYLVFFPSYRMMQEVEQELELAPFETPIQLFSQKMSMKEQERESFLEHFQENPAQTTVGLCVMGGVFGEGIDLKSSRLIGAVVVGTGLPMVCTENELFREYFDKEKGTGFSYAYQYPGMNKVLQAAGRVIRTTDDIGAILLLDERFLQNSYQQLFPREWFPHHVVTIDSMKETLEQFWLENT</sequence>
<proteinExistence type="inferred from homology"/>
<keyword evidence="9" id="KW-0411">Iron-sulfur</keyword>
<keyword evidence="12" id="KW-0413">Isomerase</keyword>
<comment type="caution">
    <text evidence="15">The sequence shown here is derived from an EMBL/GenBank/DDBJ whole genome shotgun (WGS) entry which is preliminary data.</text>
</comment>
<dbReference type="RefSeq" id="WP_249302928.1">
    <property type="nucleotide sequence ID" value="NZ_JACRSW010000009.1"/>
</dbReference>
<keyword evidence="6 15" id="KW-0347">Helicase</keyword>
<dbReference type="PANTHER" id="PTHR11472">
    <property type="entry name" value="DNA REPAIR DEAD HELICASE RAD3/XP-D SUBFAMILY MEMBER"/>
    <property type="match status" value="1"/>
</dbReference>
<dbReference type="SMART" id="SM00488">
    <property type="entry name" value="DEXDc2"/>
    <property type="match status" value="1"/>
</dbReference>
<keyword evidence="10" id="KW-0238">DNA-binding</keyword>
<evidence type="ECO:0000256" key="6">
    <source>
        <dbReference type="ARBA" id="ARBA00022806"/>
    </source>
</evidence>
<dbReference type="PROSITE" id="PS51193">
    <property type="entry name" value="HELICASE_ATP_BIND_2"/>
    <property type="match status" value="1"/>
</dbReference>
<dbReference type="Gene3D" id="1.10.30.20">
    <property type="entry name" value="Bacterial XPD DNA helicase, FeS cluster domain"/>
    <property type="match status" value="1"/>
</dbReference>
<dbReference type="SUPFAM" id="SSF52540">
    <property type="entry name" value="P-loop containing nucleoside triphosphate hydrolases"/>
    <property type="match status" value="2"/>
</dbReference>
<dbReference type="PANTHER" id="PTHR11472:SF34">
    <property type="entry name" value="REGULATOR OF TELOMERE ELONGATION HELICASE 1"/>
    <property type="match status" value="1"/>
</dbReference>
<evidence type="ECO:0000256" key="3">
    <source>
        <dbReference type="ARBA" id="ARBA00022741"/>
    </source>
</evidence>
<evidence type="ECO:0000256" key="5">
    <source>
        <dbReference type="ARBA" id="ARBA00022801"/>
    </source>
</evidence>
<dbReference type="InterPro" id="IPR014013">
    <property type="entry name" value="Helic_SF1/SF2_ATP-bd_DinG/Rad3"/>
</dbReference>
<evidence type="ECO:0000256" key="10">
    <source>
        <dbReference type="ARBA" id="ARBA00023125"/>
    </source>
</evidence>
<evidence type="ECO:0000256" key="8">
    <source>
        <dbReference type="ARBA" id="ARBA00023004"/>
    </source>
</evidence>
<dbReference type="InterPro" id="IPR006555">
    <property type="entry name" value="ATP-dep_Helicase_C"/>
</dbReference>
<dbReference type="Proteomes" id="UP000637513">
    <property type="component" value="Unassembled WGS sequence"/>
</dbReference>